<dbReference type="RefSeq" id="WP_055085981.1">
    <property type="nucleotide sequence ID" value="NZ_CXSU01000012.1"/>
</dbReference>
<comment type="subcellular location">
    <subcellularLocation>
        <location evidence="1">Cell membrane</location>
        <topology evidence="1">Multi-pass membrane protein</topology>
    </subcellularLocation>
</comment>
<dbReference type="PANTHER" id="PTHR33545:SF5">
    <property type="entry name" value="UPF0750 MEMBRANE PROTEIN YITT"/>
    <property type="match status" value="1"/>
</dbReference>
<dbReference type="AlphaFoldDB" id="A0A0M6YJB2"/>
<feature type="transmembrane region" description="Helical" evidence="6">
    <location>
        <begin position="24"/>
        <end position="44"/>
    </location>
</feature>
<dbReference type="OrthoDB" id="3296441at2"/>
<dbReference type="InterPro" id="IPR051461">
    <property type="entry name" value="UPF0750_membrane"/>
</dbReference>
<dbReference type="PANTHER" id="PTHR33545">
    <property type="entry name" value="UPF0750 MEMBRANE PROTEIN YITT-RELATED"/>
    <property type="match status" value="1"/>
</dbReference>
<dbReference type="GO" id="GO:0005886">
    <property type="term" value="C:plasma membrane"/>
    <property type="evidence" value="ECO:0007669"/>
    <property type="project" value="UniProtKB-SubCell"/>
</dbReference>
<sequence length="209" mass="22368">MPNVSNPADTPLATRHTAIEDTQALILGTALCALGVQFLTAAGLITGQTAGAAVLLSYVSEWSFGVWFFILNLPFYVLGWLRMGPRFVVKTIIAVTLVSLMSRVMPAYVSFEALDPWVASALSGAVIGMGLIVIFRHGASLGGIGILALWMQERFGIQAGWIQLGFDAGLFAVAGLILDPWLVLASLLGAVVVNLIIATNHRRDRYVGR</sequence>
<keyword evidence="2" id="KW-1003">Cell membrane</keyword>
<keyword evidence="4 6" id="KW-1133">Transmembrane helix</keyword>
<dbReference type="EMBL" id="CXSU01000012">
    <property type="protein sequence ID" value="CTQ50452.1"/>
    <property type="molecule type" value="Genomic_DNA"/>
</dbReference>
<keyword evidence="3 6" id="KW-0812">Transmembrane</keyword>
<dbReference type="Pfam" id="PF02588">
    <property type="entry name" value="YitT_membrane"/>
    <property type="match status" value="1"/>
</dbReference>
<evidence type="ECO:0000256" key="1">
    <source>
        <dbReference type="ARBA" id="ARBA00004651"/>
    </source>
</evidence>
<evidence type="ECO:0000256" key="3">
    <source>
        <dbReference type="ARBA" id="ARBA00022692"/>
    </source>
</evidence>
<organism evidence="7 8">
    <name type="scientific">Jannaschia donghaensis</name>
    <dbReference type="NCBI Taxonomy" id="420998"/>
    <lineage>
        <taxon>Bacteria</taxon>
        <taxon>Pseudomonadati</taxon>
        <taxon>Pseudomonadota</taxon>
        <taxon>Alphaproteobacteria</taxon>
        <taxon>Rhodobacterales</taxon>
        <taxon>Roseobacteraceae</taxon>
        <taxon>Jannaschia</taxon>
    </lineage>
</organism>
<evidence type="ECO:0000313" key="8">
    <source>
        <dbReference type="Proteomes" id="UP000049222"/>
    </source>
</evidence>
<feature type="transmembrane region" description="Helical" evidence="6">
    <location>
        <begin position="64"/>
        <end position="81"/>
    </location>
</feature>
<feature type="transmembrane region" description="Helical" evidence="6">
    <location>
        <begin position="155"/>
        <end position="175"/>
    </location>
</feature>
<feature type="transmembrane region" description="Helical" evidence="6">
    <location>
        <begin position="88"/>
        <end position="111"/>
    </location>
</feature>
<gene>
    <name evidence="7" type="ORF">JDO7802_02476</name>
</gene>
<reference evidence="7 8" key="1">
    <citation type="submission" date="2015-07" db="EMBL/GenBank/DDBJ databases">
        <authorList>
            <person name="Noorani M."/>
        </authorList>
    </citation>
    <scope>NUCLEOTIDE SEQUENCE [LARGE SCALE GENOMIC DNA]</scope>
    <source>
        <strain evidence="7 8">CECT 7802</strain>
    </source>
</reference>
<keyword evidence="5 6" id="KW-0472">Membrane</keyword>
<name>A0A0M6YJB2_9RHOB</name>
<evidence type="ECO:0000256" key="4">
    <source>
        <dbReference type="ARBA" id="ARBA00022989"/>
    </source>
</evidence>
<keyword evidence="8" id="KW-1185">Reference proteome</keyword>
<dbReference type="InterPro" id="IPR003740">
    <property type="entry name" value="YitT"/>
</dbReference>
<feature type="transmembrane region" description="Helical" evidence="6">
    <location>
        <begin position="117"/>
        <end position="135"/>
    </location>
</feature>
<evidence type="ECO:0000256" key="6">
    <source>
        <dbReference type="SAM" id="Phobius"/>
    </source>
</evidence>
<proteinExistence type="predicted"/>
<evidence type="ECO:0008006" key="9">
    <source>
        <dbReference type="Google" id="ProtNLM"/>
    </source>
</evidence>
<accession>A0A0M6YJB2</accession>
<feature type="transmembrane region" description="Helical" evidence="6">
    <location>
        <begin position="181"/>
        <end position="199"/>
    </location>
</feature>
<evidence type="ECO:0000256" key="2">
    <source>
        <dbReference type="ARBA" id="ARBA00022475"/>
    </source>
</evidence>
<dbReference type="Proteomes" id="UP000049222">
    <property type="component" value="Unassembled WGS sequence"/>
</dbReference>
<evidence type="ECO:0000313" key="7">
    <source>
        <dbReference type="EMBL" id="CTQ50452.1"/>
    </source>
</evidence>
<dbReference type="STRING" id="420998.JDO7802_02476"/>
<evidence type="ECO:0000256" key="5">
    <source>
        <dbReference type="ARBA" id="ARBA00023136"/>
    </source>
</evidence>
<protein>
    <recommendedName>
        <fullName evidence="9">BCR, YitT family</fullName>
    </recommendedName>
</protein>